<dbReference type="InterPro" id="IPR036420">
    <property type="entry name" value="BRCT_dom_sf"/>
</dbReference>
<dbReference type="Proteomes" id="UP000004810">
    <property type="component" value="Unassembled WGS sequence"/>
</dbReference>
<dbReference type="PROSITE" id="PS50010">
    <property type="entry name" value="DH_2"/>
    <property type="match status" value="1"/>
</dbReference>
<gene>
    <name evidence="3" type="ORF">WUBG_05011</name>
</gene>
<feature type="non-terminal residue" evidence="3">
    <location>
        <position position="457"/>
    </location>
</feature>
<proteinExistence type="predicted"/>
<dbReference type="Gene3D" id="1.20.900.10">
    <property type="entry name" value="Dbl homology (DH) domain"/>
    <property type="match status" value="1"/>
</dbReference>
<dbReference type="PANTHER" id="PTHR16777">
    <property type="entry name" value="PROTEIN ECT2"/>
    <property type="match status" value="1"/>
</dbReference>
<dbReference type="InterPro" id="IPR001357">
    <property type="entry name" value="BRCT_dom"/>
</dbReference>
<comment type="caution">
    <text evidence="3">The sequence shown here is derived from an EMBL/GenBank/DDBJ whole genome shotgun (WGS) entry which is preliminary data.</text>
</comment>
<dbReference type="PANTHER" id="PTHR16777:SF2">
    <property type="entry name" value="PROTEIN ECT2"/>
    <property type="match status" value="1"/>
</dbReference>
<dbReference type="GO" id="GO:0005085">
    <property type="term" value="F:guanyl-nucleotide exchange factor activity"/>
    <property type="evidence" value="ECO:0007669"/>
    <property type="project" value="InterPro"/>
</dbReference>
<dbReference type="SUPFAM" id="SSF48065">
    <property type="entry name" value="DBL homology domain (DH-domain)"/>
    <property type="match status" value="1"/>
</dbReference>
<dbReference type="InterPro" id="IPR000219">
    <property type="entry name" value="DH_dom"/>
</dbReference>
<sequence length="457" mass="51257">MDGEGSVLSSEVAASLLSLEVTENFTDRENAVARSASQVKRVNRVCVVGVARSNTEVTDLLKNHFGIELLESEDGYEFTKNTDITFLCSEFTDCRWFKYLNSCQKPIIGPAIIRKRAVDGKPLLVPRPNRPLYTDSMSGVRIALSGLSTKNCREAVDLVHFMGGSAQRIFSASTTHLITDAAKGKTYRMAVSIGCRVMHLDWLRAAWAARNSIQISVTTIDFMNKYMVEPFCGLSLWFVAYSEQDLTEMKEKTIENKGKVAANQKQATHIVVSTSLDAKVEGFDAKQHLVSGEWFWISVQLNCCANETIYKWKGQRTKHNSTLSPNTAELANRARKSVSKSSMEVLDSSNCSALPDYSEHLLSTDDSEILNSSPRKLNKRYAVCKEMLETEENYLRALKIVVQVFKEPLEAQLPNLDSGLLTKAEISQIFAKVPPLIDVHENICRTLQSYIMHWMNE</sequence>
<feature type="domain" description="BRCT" evidence="2">
    <location>
        <begin position="132"/>
        <end position="203"/>
    </location>
</feature>
<dbReference type="SMART" id="SM00292">
    <property type="entry name" value="BRCT"/>
    <property type="match status" value="2"/>
</dbReference>
<evidence type="ECO:0000259" key="1">
    <source>
        <dbReference type="PROSITE" id="PS50010"/>
    </source>
</evidence>
<dbReference type="GO" id="GO:2000431">
    <property type="term" value="P:regulation of cytokinesis, actomyosin contractile ring assembly"/>
    <property type="evidence" value="ECO:0007669"/>
    <property type="project" value="InterPro"/>
</dbReference>
<dbReference type="GO" id="GO:0005096">
    <property type="term" value="F:GTPase activator activity"/>
    <property type="evidence" value="ECO:0007669"/>
    <property type="project" value="InterPro"/>
</dbReference>
<dbReference type="GO" id="GO:0007399">
    <property type="term" value="P:nervous system development"/>
    <property type="evidence" value="ECO:0007669"/>
    <property type="project" value="TreeGrafter"/>
</dbReference>
<organism evidence="3 4">
    <name type="scientific">Wuchereria bancrofti</name>
    <dbReference type="NCBI Taxonomy" id="6293"/>
    <lineage>
        <taxon>Eukaryota</taxon>
        <taxon>Metazoa</taxon>
        <taxon>Ecdysozoa</taxon>
        <taxon>Nematoda</taxon>
        <taxon>Chromadorea</taxon>
        <taxon>Rhabditida</taxon>
        <taxon>Spirurina</taxon>
        <taxon>Spiruromorpha</taxon>
        <taxon>Filarioidea</taxon>
        <taxon>Onchocercidae</taxon>
        <taxon>Wuchereria</taxon>
    </lineage>
</organism>
<dbReference type="Pfam" id="PF00621">
    <property type="entry name" value="RhoGEF"/>
    <property type="match status" value="1"/>
</dbReference>
<dbReference type="CDD" id="cd17732">
    <property type="entry name" value="BRCT_Ect2_rpt2"/>
    <property type="match status" value="1"/>
</dbReference>
<evidence type="ECO:0000259" key="2">
    <source>
        <dbReference type="PROSITE" id="PS50172"/>
    </source>
</evidence>
<evidence type="ECO:0000313" key="3">
    <source>
        <dbReference type="EMBL" id="EJW84075.1"/>
    </source>
</evidence>
<dbReference type="Pfam" id="PF12738">
    <property type="entry name" value="PTCB-BRCT"/>
    <property type="match status" value="1"/>
</dbReference>
<dbReference type="GO" id="GO:0000281">
    <property type="term" value="P:mitotic cytokinesis"/>
    <property type="evidence" value="ECO:0007669"/>
    <property type="project" value="TreeGrafter"/>
</dbReference>
<feature type="domain" description="DH" evidence="1">
    <location>
        <begin position="379"/>
        <end position="457"/>
    </location>
</feature>
<reference evidence="4" key="1">
    <citation type="submission" date="2012-08" db="EMBL/GenBank/DDBJ databases">
        <title>The Genome Sequence of Wuchereria bancrofti.</title>
        <authorList>
            <person name="Nutman T.B."/>
            <person name="Fink D.L."/>
            <person name="Russ C."/>
            <person name="Young S."/>
            <person name="Zeng Q."/>
            <person name="Koehrsen M."/>
            <person name="Alvarado L."/>
            <person name="Berlin A."/>
            <person name="Chapman S.B."/>
            <person name="Chen Z."/>
            <person name="Freedman E."/>
            <person name="Gellesch M."/>
            <person name="Goldberg J."/>
            <person name="Griggs A."/>
            <person name="Gujja S."/>
            <person name="Heilman E.R."/>
            <person name="Heiman D."/>
            <person name="Hepburn T."/>
            <person name="Howarth C."/>
            <person name="Jen D."/>
            <person name="Larson L."/>
            <person name="Lewis B."/>
            <person name="Mehta T."/>
            <person name="Park D."/>
            <person name="Pearson M."/>
            <person name="Roberts A."/>
            <person name="Saif S."/>
            <person name="Shea T."/>
            <person name="Shenoy N."/>
            <person name="Sisk P."/>
            <person name="Stolte C."/>
            <person name="Sykes S."/>
            <person name="Walk T."/>
            <person name="White J."/>
            <person name="Yandava C."/>
            <person name="Haas B."/>
            <person name="Henn M.R."/>
            <person name="Nusbaum C."/>
            <person name="Birren B."/>
        </authorList>
    </citation>
    <scope>NUCLEOTIDE SEQUENCE [LARGE SCALE GENOMIC DNA]</scope>
    <source>
        <strain evidence="4">NA</strain>
    </source>
</reference>
<accession>J9BAG9</accession>
<dbReference type="GO" id="GO:0005938">
    <property type="term" value="C:cell cortex"/>
    <property type="evidence" value="ECO:0007669"/>
    <property type="project" value="TreeGrafter"/>
</dbReference>
<dbReference type="GO" id="GO:0005634">
    <property type="term" value="C:nucleus"/>
    <property type="evidence" value="ECO:0007669"/>
    <property type="project" value="InterPro"/>
</dbReference>
<dbReference type="PROSITE" id="PS50172">
    <property type="entry name" value="BRCT"/>
    <property type="match status" value="1"/>
</dbReference>
<name>J9BAG9_WUCBA</name>
<dbReference type="SUPFAM" id="SSF52113">
    <property type="entry name" value="BRCT domain"/>
    <property type="match status" value="2"/>
</dbReference>
<evidence type="ECO:0000313" key="4">
    <source>
        <dbReference type="Proteomes" id="UP000004810"/>
    </source>
</evidence>
<dbReference type="AlphaFoldDB" id="J9BAG9"/>
<dbReference type="InterPro" id="IPR026817">
    <property type="entry name" value="Ect2"/>
</dbReference>
<dbReference type="Gene3D" id="3.40.50.10190">
    <property type="entry name" value="BRCT domain"/>
    <property type="match status" value="3"/>
</dbReference>
<dbReference type="EMBL" id="ADBV01001827">
    <property type="protein sequence ID" value="EJW84075.1"/>
    <property type="molecule type" value="Genomic_DNA"/>
</dbReference>
<protein>
    <submittedName>
        <fullName evidence="3">RhoGEF domain-containing protein</fullName>
    </submittedName>
</protein>
<dbReference type="InterPro" id="IPR035899">
    <property type="entry name" value="DBL_dom_sf"/>
</dbReference>